<protein>
    <submittedName>
        <fullName evidence="1">Uncharacterized protein</fullName>
    </submittedName>
</protein>
<dbReference type="AlphaFoldDB" id="A0A0E9PET2"/>
<evidence type="ECO:0000313" key="1">
    <source>
        <dbReference type="EMBL" id="JAH02343.1"/>
    </source>
</evidence>
<accession>A0A0E9PET2</accession>
<dbReference type="EMBL" id="GBXM01106234">
    <property type="protein sequence ID" value="JAH02343.1"/>
    <property type="molecule type" value="Transcribed_RNA"/>
</dbReference>
<reference evidence="1" key="1">
    <citation type="submission" date="2014-11" db="EMBL/GenBank/DDBJ databases">
        <authorList>
            <person name="Amaro Gonzalez C."/>
        </authorList>
    </citation>
    <scope>NUCLEOTIDE SEQUENCE</scope>
</reference>
<proteinExistence type="predicted"/>
<sequence length="20" mass="2342">MLACKTIVHSKDLWNAIREL</sequence>
<reference evidence="1" key="2">
    <citation type="journal article" date="2015" name="Fish Shellfish Immunol.">
        <title>Early steps in the European eel (Anguilla anguilla)-Vibrio vulnificus interaction in the gills: Role of the RtxA13 toxin.</title>
        <authorList>
            <person name="Callol A."/>
            <person name="Pajuelo D."/>
            <person name="Ebbesson L."/>
            <person name="Teles M."/>
            <person name="MacKenzie S."/>
            <person name="Amaro C."/>
        </authorList>
    </citation>
    <scope>NUCLEOTIDE SEQUENCE</scope>
</reference>
<organism evidence="1">
    <name type="scientific">Anguilla anguilla</name>
    <name type="common">European freshwater eel</name>
    <name type="synonym">Muraena anguilla</name>
    <dbReference type="NCBI Taxonomy" id="7936"/>
    <lineage>
        <taxon>Eukaryota</taxon>
        <taxon>Metazoa</taxon>
        <taxon>Chordata</taxon>
        <taxon>Craniata</taxon>
        <taxon>Vertebrata</taxon>
        <taxon>Euteleostomi</taxon>
        <taxon>Actinopterygii</taxon>
        <taxon>Neopterygii</taxon>
        <taxon>Teleostei</taxon>
        <taxon>Anguilliformes</taxon>
        <taxon>Anguillidae</taxon>
        <taxon>Anguilla</taxon>
    </lineage>
</organism>
<name>A0A0E9PET2_ANGAN</name>